<dbReference type="InterPro" id="IPR029787">
    <property type="entry name" value="Nucleotide_cyclase"/>
</dbReference>
<feature type="transmembrane region" description="Helical" evidence="1">
    <location>
        <begin position="12"/>
        <end position="34"/>
    </location>
</feature>
<dbReference type="PANTHER" id="PTHR46663">
    <property type="entry name" value="DIGUANYLATE CYCLASE DGCT-RELATED"/>
    <property type="match status" value="1"/>
</dbReference>
<dbReference type="SMART" id="SM00267">
    <property type="entry name" value="GGDEF"/>
    <property type="match status" value="1"/>
</dbReference>
<feature type="domain" description="PAS" evidence="2">
    <location>
        <begin position="373"/>
        <end position="447"/>
    </location>
</feature>
<dbReference type="Pfam" id="PF00990">
    <property type="entry name" value="GGDEF"/>
    <property type="match status" value="1"/>
</dbReference>
<dbReference type="SMART" id="SM00086">
    <property type="entry name" value="PAC"/>
    <property type="match status" value="3"/>
</dbReference>
<reference evidence="5 6" key="1">
    <citation type="submission" date="2015-04" db="EMBL/GenBank/DDBJ databases">
        <title>Complete Genome Sequence of Kosmotoga pacifica SLHLJ1.</title>
        <authorList>
            <person name="Jiang L.J."/>
            <person name="Shao Z.Z."/>
            <person name="Jebbar M."/>
        </authorList>
    </citation>
    <scope>NUCLEOTIDE SEQUENCE [LARGE SCALE GENOMIC DNA]</scope>
    <source>
        <strain evidence="5 6">SLHLJ1</strain>
    </source>
</reference>
<protein>
    <recommendedName>
        <fullName evidence="7">Diguanylate cyclase</fullName>
    </recommendedName>
</protein>
<name>A0A0G2ZBP5_9BACT</name>
<feature type="domain" description="PAC" evidence="3">
    <location>
        <begin position="320"/>
        <end position="372"/>
    </location>
</feature>
<feature type="domain" description="PAC" evidence="3">
    <location>
        <begin position="452"/>
        <end position="504"/>
    </location>
</feature>
<keyword evidence="1" id="KW-0472">Membrane</keyword>
<evidence type="ECO:0000313" key="6">
    <source>
        <dbReference type="Proteomes" id="UP000035159"/>
    </source>
</evidence>
<feature type="transmembrane region" description="Helical" evidence="1">
    <location>
        <begin position="40"/>
        <end position="62"/>
    </location>
</feature>
<dbReference type="InterPro" id="IPR000700">
    <property type="entry name" value="PAS-assoc_C"/>
</dbReference>
<evidence type="ECO:0000259" key="2">
    <source>
        <dbReference type="PROSITE" id="PS50112"/>
    </source>
</evidence>
<dbReference type="GO" id="GO:0006355">
    <property type="term" value="P:regulation of DNA-templated transcription"/>
    <property type="evidence" value="ECO:0007669"/>
    <property type="project" value="InterPro"/>
</dbReference>
<dbReference type="KEGG" id="kpf:IX53_06325"/>
<dbReference type="PROSITE" id="PS50113">
    <property type="entry name" value="PAC"/>
    <property type="match status" value="2"/>
</dbReference>
<dbReference type="InterPro" id="IPR035965">
    <property type="entry name" value="PAS-like_dom_sf"/>
</dbReference>
<dbReference type="PANTHER" id="PTHR46663:SF3">
    <property type="entry name" value="SLL0267 PROTEIN"/>
    <property type="match status" value="1"/>
</dbReference>
<dbReference type="InterPro" id="IPR000014">
    <property type="entry name" value="PAS"/>
</dbReference>
<dbReference type="InterPro" id="IPR013767">
    <property type="entry name" value="PAS_fold"/>
</dbReference>
<dbReference type="InterPro" id="IPR043128">
    <property type="entry name" value="Rev_trsase/Diguanyl_cyclase"/>
</dbReference>
<dbReference type="FunFam" id="3.30.70.270:FF:000001">
    <property type="entry name" value="Diguanylate cyclase domain protein"/>
    <property type="match status" value="1"/>
</dbReference>
<accession>A0A0G2ZBP5</accession>
<dbReference type="PROSITE" id="PS50112">
    <property type="entry name" value="PAS"/>
    <property type="match status" value="2"/>
</dbReference>
<dbReference type="SUPFAM" id="SSF55073">
    <property type="entry name" value="Nucleotide cyclase"/>
    <property type="match status" value="1"/>
</dbReference>
<dbReference type="NCBIfam" id="TIGR00229">
    <property type="entry name" value="sensory_box"/>
    <property type="match status" value="3"/>
</dbReference>
<keyword evidence="1" id="KW-1133">Transmembrane helix</keyword>
<dbReference type="Gene3D" id="3.30.450.20">
    <property type="entry name" value="PAS domain"/>
    <property type="match status" value="3"/>
</dbReference>
<keyword evidence="1" id="KW-0812">Transmembrane</keyword>
<feature type="domain" description="GGDEF" evidence="4">
    <location>
        <begin position="716"/>
        <end position="847"/>
    </location>
</feature>
<dbReference type="Gene3D" id="3.30.70.270">
    <property type="match status" value="1"/>
</dbReference>
<dbReference type="CDD" id="cd01949">
    <property type="entry name" value="GGDEF"/>
    <property type="match status" value="1"/>
</dbReference>
<dbReference type="Pfam" id="PF13426">
    <property type="entry name" value="PAS_9"/>
    <property type="match status" value="2"/>
</dbReference>
<feature type="domain" description="PAS" evidence="2">
    <location>
        <begin position="247"/>
        <end position="317"/>
    </location>
</feature>
<dbReference type="Pfam" id="PF00989">
    <property type="entry name" value="PAS"/>
    <property type="match status" value="1"/>
</dbReference>
<dbReference type="InterPro" id="IPR052163">
    <property type="entry name" value="DGC-Regulatory_Protein"/>
</dbReference>
<evidence type="ECO:0000313" key="5">
    <source>
        <dbReference type="EMBL" id="AKI97496.1"/>
    </source>
</evidence>
<organism evidence="5 6">
    <name type="scientific">Kosmotoga pacifica</name>
    <dbReference type="NCBI Taxonomy" id="1330330"/>
    <lineage>
        <taxon>Bacteria</taxon>
        <taxon>Thermotogati</taxon>
        <taxon>Thermotogota</taxon>
        <taxon>Thermotogae</taxon>
        <taxon>Kosmotogales</taxon>
        <taxon>Kosmotogaceae</taxon>
        <taxon>Kosmotoga</taxon>
    </lineage>
</organism>
<dbReference type="SUPFAM" id="SSF55781">
    <property type="entry name" value="GAF domain-like"/>
    <property type="match status" value="1"/>
</dbReference>
<feature type="transmembrane region" description="Helical" evidence="1">
    <location>
        <begin position="102"/>
        <end position="126"/>
    </location>
</feature>
<dbReference type="PROSITE" id="PS50887">
    <property type="entry name" value="GGDEF"/>
    <property type="match status" value="1"/>
</dbReference>
<dbReference type="Proteomes" id="UP000035159">
    <property type="component" value="Chromosome"/>
</dbReference>
<dbReference type="AlphaFoldDB" id="A0A0G2ZBP5"/>
<keyword evidence="6" id="KW-1185">Reference proteome</keyword>
<dbReference type="PATRIC" id="fig|1330330.3.peg.1279"/>
<dbReference type="NCBIfam" id="TIGR00254">
    <property type="entry name" value="GGDEF"/>
    <property type="match status" value="1"/>
</dbReference>
<evidence type="ECO:0000259" key="3">
    <source>
        <dbReference type="PROSITE" id="PS50113"/>
    </source>
</evidence>
<dbReference type="InterPro" id="IPR000160">
    <property type="entry name" value="GGDEF_dom"/>
</dbReference>
<dbReference type="InterPro" id="IPR029016">
    <property type="entry name" value="GAF-like_dom_sf"/>
</dbReference>
<evidence type="ECO:0000256" key="1">
    <source>
        <dbReference type="SAM" id="Phobius"/>
    </source>
</evidence>
<dbReference type="Gene3D" id="3.30.450.40">
    <property type="match status" value="1"/>
</dbReference>
<dbReference type="SUPFAM" id="SSF55785">
    <property type="entry name" value="PYP-like sensor domain (PAS domain)"/>
    <property type="match status" value="3"/>
</dbReference>
<evidence type="ECO:0000259" key="4">
    <source>
        <dbReference type="PROSITE" id="PS50887"/>
    </source>
</evidence>
<gene>
    <name evidence="5" type="ORF">IX53_06325</name>
</gene>
<feature type="transmembrane region" description="Helical" evidence="1">
    <location>
        <begin position="69"/>
        <end position="90"/>
    </location>
</feature>
<proteinExistence type="predicted"/>
<dbReference type="STRING" id="1330330.IX53_06325"/>
<dbReference type="InterPro" id="IPR001610">
    <property type="entry name" value="PAC"/>
</dbReference>
<dbReference type="EMBL" id="CP011232">
    <property type="protein sequence ID" value="AKI97496.1"/>
    <property type="molecule type" value="Genomic_DNA"/>
</dbReference>
<evidence type="ECO:0008006" key="7">
    <source>
        <dbReference type="Google" id="ProtNLM"/>
    </source>
</evidence>
<dbReference type="SMART" id="SM00091">
    <property type="entry name" value="PAS"/>
    <property type="match status" value="3"/>
</dbReference>
<dbReference type="CDD" id="cd00130">
    <property type="entry name" value="PAS"/>
    <property type="match status" value="2"/>
</dbReference>
<sequence>MIRGEDLNVRKVDYLIIFSIAFLCFLTAIIALITFPHASITWSTTIFKFMVFVGLFLGMVLVSKLRIITLTLGLGLFSYARFLGFVGTLISSEPPFPGNWPVLVHIVAAVLTAYAGIIAINSMLIYRKKYQEFFDNTSELILIVDKERDSIIEANKVAIDYFGKDLTNKGTGKCLDERNKSALCSKIRNSKGGFPKTFEEILYKHDGSPFYADILIDEFDIMKRVYYLISIRDISDRKQAELIAENEHERFKGLFEKNNDAVFFFDLDGKYIDANEKAVELLGYTIEELKSKTFRDVVASEELNEAKQILSDLKTKGSLRVYERTFVRKDGTKIPVEINIALIRSSDGNFDHIQSIVRDISERKKAEALIKAERDKFQKYLDVAQAAIVILDSSGKIKYLNIEGFKILRYSIDEMDEVVEKDAFEEFVPESNREKAREIFGKLVSGEVKSVSNILIPLLTKKGETKMILWSGIGLEDADGNIIEILLSGKDVTEIHNRQMKLEKFSGFHSSLNKVIMNILLEGINENSYQKILEECVTAIPDAQAGSVIVKDERGLFKFAAATNCDISGLKGIHLKPEELVHGNLKNTSIIKGPLSSRLNDKLLKTIMTKGKLVEEVKALLVIPIVIDDKIEACFILANFDTERAFSDATTLELAEKFGESASVLIERLKLEEALKIQKMKLEFLSNHDTLTELPNRRFLREHSELIFALARRNARPVSILYADLDGFKEINDKLGHDVGDYVLKEVAKRFRNSLRKSDIVARLGGDEFAFLFPETDSKMAVVAAERILLSLEKPIIFNNIKLNISGSIGISCFPEHGKDLKELLKKADSAMYLAKKKGLKIAVYKE</sequence>